<dbReference type="AlphaFoldDB" id="A0A242NDH4"/>
<protein>
    <submittedName>
        <fullName evidence="1">Uncharacterized protein</fullName>
    </submittedName>
</protein>
<dbReference type="Proteomes" id="UP000194977">
    <property type="component" value="Unassembled WGS sequence"/>
</dbReference>
<dbReference type="EMBL" id="NARP01000056">
    <property type="protein sequence ID" value="OTP97686.1"/>
    <property type="molecule type" value="Genomic_DNA"/>
</dbReference>
<gene>
    <name evidence="2" type="ORF">B6C91_12200</name>
    <name evidence="1" type="ORF">B6D08_13840</name>
</gene>
<comment type="caution">
    <text evidence="1">The sequence shown here is derived from an EMBL/GenBank/DDBJ whole genome shotgun (WGS) entry which is preliminary data.</text>
</comment>
<accession>A0A242NDH4</accession>
<organism evidence="1 4">
    <name type="scientific">Gilliamella apicola</name>
    <dbReference type="NCBI Taxonomy" id="1196095"/>
    <lineage>
        <taxon>Bacteria</taxon>
        <taxon>Pseudomonadati</taxon>
        <taxon>Pseudomonadota</taxon>
        <taxon>Gammaproteobacteria</taxon>
        <taxon>Orbales</taxon>
        <taxon>Orbaceae</taxon>
        <taxon>Gilliamella</taxon>
    </lineage>
</organism>
<dbReference type="EMBL" id="NART01000082">
    <property type="protein sequence ID" value="OTQ08480.1"/>
    <property type="molecule type" value="Genomic_DNA"/>
</dbReference>
<sequence>MKKSYFLKYGSNKSKNEISELLNNKWDITCSEHDSFYFGVYFSYYGLYADKLTITDNYIPLSDEWLDEENKEFCTLIEVSFINGKNSDKLSRYKFLKNVLNQIDILSMISDKYYEEN</sequence>
<evidence type="ECO:0000313" key="3">
    <source>
        <dbReference type="Proteomes" id="UP000194800"/>
    </source>
</evidence>
<keyword evidence="3" id="KW-1185">Reference proteome</keyword>
<evidence type="ECO:0000313" key="2">
    <source>
        <dbReference type="EMBL" id="OTQ08480.1"/>
    </source>
</evidence>
<dbReference type="GeneID" id="29851166"/>
<reference evidence="3 4" key="1">
    <citation type="submission" date="2017-03" db="EMBL/GenBank/DDBJ databases">
        <title>Comparative genomics of honeybee gut symbionts reveal geographically distinct and subgroup specific antibiotic resistance.</title>
        <authorList>
            <person name="Ludvigsen J."/>
            <person name="Porcellato D."/>
            <person name="Labee-Lund T.M."/>
            <person name="Amdam G.V."/>
            <person name="Rudi K."/>
        </authorList>
    </citation>
    <scope>NUCLEOTIDE SEQUENCE [LARGE SCALE GENOMIC DNA]</scope>
    <source>
        <strain evidence="1 4">A-7-12</strain>
        <strain evidence="2 3">A-9-12</strain>
    </source>
</reference>
<dbReference type="OrthoDB" id="2157291at2"/>
<dbReference type="Proteomes" id="UP000194800">
    <property type="component" value="Unassembled WGS sequence"/>
</dbReference>
<evidence type="ECO:0000313" key="1">
    <source>
        <dbReference type="EMBL" id="OTP97686.1"/>
    </source>
</evidence>
<proteinExistence type="predicted"/>
<evidence type="ECO:0000313" key="4">
    <source>
        <dbReference type="Proteomes" id="UP000194977"/>
    </source>
</evidence>
<name>A0A242NDH4_9GAMM</name>
<dbReference type="RefSeq" id="WP_025315293.1">
    <property type="nucleotide sequence ID" value="NZ_CP007445.1"/>
</dbReference>